<dbReference type="PROSITE" id="PS51296">
    <property type="entry name" value="RIESKE"/>
    <property type="match status" value="1"/>
</dbReference>
<feature type="domain" description="Rieske" evidence="6">
    <location>
        <begin position="190"/>
        <end position="287"/>
    </location>
</feature>
<protein>
    <submittedName>
        <fullName evidence="7">Rieske (2Fe-2S) protein</fullName>
    </submittedName>
</protein>
<evidence type="ECO:0000256" key="1">
    <source>
        <dbReference type="ARBA" id="ARBA00022714"/>
    </source>
</evidence>
<dbReference type="InterPro" id="IPR019251">
    <property type="entry name" value="DUF2231_TM"/>
</dbReference>
<gene>
    <name evidence="7" type="ORF">RM550_12890</name>
</gene>
<dbReference type="RefSeq" id="WP_311623920.1">
    <property type="nucleotide sequence ID" value="NZ_JAVRFE010000014.1"/>
</dbReference>
<keyword evidence="2" id="KW-0479">Metal-binding</keyword>
<feature type="transmembrane region" description="Helical" evidence="5">
    <location>
        <begin position="87"/>
        <end position="107"/>
    </location>
</feature>
<evidence type="ECO:0000256" key="5">
    <source>
        <dbReference type="SAM" id="Phobius"/>
    </source>
</evidence>
<keyword evidence="1" id="KW-0001">2Fe-2S</keyword>
<dbReference type="EMBL" id="JAVRFE010000014">
    <property type="protein sequence ID" value="MDT0456621.1"/>
    <property type="molecule type" value="Genomic_DNA"/>
</dbReference>
<evidence type="ECO:0000313" key="7">
    <source>
        <dbReference type="EMBL" id="MDT0456621.1"/>
    </source>
</evidence>
<keyword evidence="5" id="KW-0812">Transmembrane</keyword>
<keyword evidence="3" id="KW-0408">Iron</keyword>
<proteinExistence type="predicted"/>
<dbReference type="InterPro" id="IPR036922">
    <property type="entry name" value="Rieske_2Fe-2S_sf"/>
</dbReference>
<dbReference type="InterPro" id="IPR017941">
    <property type="entry name" value="Rieske_2Fe-2S"/>
</dbReference>
<comment type="caution">
    <text evidence="7">The sequence shown here is derived from an EMBL/GenBank/DDBJ whole genome shotgun (WGS) entry which is preliminary data.</text>
</comment>
<evidence type="ECO:0000256" key="4">
    <source>
        <dbReference type="ARBA" id="ARBA00023014"/>
    </source>
</evidence>
<reference evidence="7" key="1">
    <citation type="submission" date="2024-05" db="EMBL/GenBank/DDBJ databases">
        <title>30 novel species of actinomycetes from the DSMZ collection.</title>
        <authorList>
            <person name="Nouioui I."/>
        </authorList>
    </citation>
    <scope>NUCLEOTIDE SEQUENCE</scope>
    <source>
        <strain evidence="7">DSM 41527</strain>
    </source>
</reference>
<feature type="transmembrane region" description="Helical" evidence="5">
    <location>
        <begin position="149"/>
        <end position="170"/>
    </location>
</feature>
<evidence type="ECO:0000256" key="2">
    <source>
        <dbReference type="ARBA" id="ARBA00022723"/>
    </source>
</evidence>
<keyword evidence="5" id="KW-0472">Membrane</keyword>
<dbReference type="CDD" id="cd03467">
    <property type="entry name" value="Rieske"/>
    <property type="match status" value="1"/>
</dbReference>
<dbReference type="PANTHER" id="PTHR21496">
    <property type="entry name" value="FERREDOXIN-RELATED"/>
    <property type="match status" value="1"/>
</dbReference>
<dbReference type="Pfam" id="PF09990">
    <property type="entry name" value="DUF2231"/>
    <property type="match status" value="1"/>
</dbReference>
<keyword evidence="4" id="KW-0411">Iron-sulfur</keyword>
<sequence>MTGAAARAAEFCVASLDALGRLEKLDALAGPLRRVVRGLPLGRYRDVLHGLPIGHPLHPALVQVPMGAWLSAAVLDAVPGTRRGARLLVGVGILTAGPAAWAGWVDWAEQHEEQMRTGLVHAASIAVAVGLYARSWVHRGRGHTVRGKVLGFAGLCAAGTGGMLGGHLAYRQAAGANKAEPVPHLLDGGWHPIGRVEDFPVGEAVRRELGEVPLLVVRLAGGHIHVLAGRCSHLSGPLTEGTVTDGCVVCPWHGSAFRLSDGANVRGPATAPQPSFQVSVDGEGTVRVRLPGAG</sequence>
<evidence type="ECO:0000256" key="3">
    <source>
        <dbReference type="ARBA" id="ARBA00023004"/>
    </source>
</evidence>
<keyword evidence="5" id="KW-1133">Transmembrane helix</keyword>
<dbReference type="Pfam" id="PF00355">
    <property type="entry name" value="Rieske"/>
    <property type="match status" value="1"/>
</dbReference>
<dbReference type="SUPFAM" id="SSF50022">
    <property type="entry name" value="ISP domain"/>
    <property type="match status" value="1"/>
</dbReference>
<accession>A0ABU2T5X3</accession>
<dbReference type="PANTHER" id="PTHR21496:SF23">
    <property type="entry name" value="3-PHENYLPROPIONATE_CINNAMIC ACID DIOXYGENASE FERREDOXIN SUBUNIT"/>
    <property type="match status" value="1"/>
</dbReference>
<keyword evidence="8" id="KW-1185">Reference proteome</keyword>
<organism evidence="7 8">
    <name type="scientific">Streptomyces mooreae</name>
    <dbReference type="NCBI Taxonomy" id="3075523"/>
    <lineage>
        <taxon>Bacteria</taxon>
        <taxon>Bacillati</taxon>
        <taxon>Actinomycetota</taxon>
        <taxon>Actinomycetes</taxon>
        <taxon>Kitasatosporales</taxon>
        <taxon>Streptomycetaceae</taxon>
        <taxon>Streptomyces</taxon>
    </lineage>
</organism>
<dbReference type="Gene3D" id="2.102.10.10">
    <property type="entry name" value="Rieske [2Fe-2S] iron-sulphur domain"/>
    <property type="match status" value="1"/>
</dbReference>
<dbReference type="Proteomes" id="UP001180551">
    <property type="component" value="Unassembled WGS sequence"/>
</dbReference>
<evidence type="ECO:0000259" key="6">
    <source>
        <dbReference type="PROSITE" id="PS51296"/>
    </source>
</evidence>
<evidence type="ECO:0000313" key="8">
    <source>
        <dbReference type="Proteomes" id="UP001180551"/>
    </source>
</evidence>
<feature type="transmembrane region" description="Helical" evidence="5">
    <location>
        <begin position="119"/>
        <end position="137"/>
    </location>
</feature>
<name>A0ABU2T5X3_9ACTN</name>